<dbReference type="HOGENOM" id="CLU_113999_1_0_5"/>
<organism evidence="3 4">
    <name type="scientific">Neorhizobium galegae bv. officinalis bv. officinalis str. HAMBI 1141</name>
    <dbReference type="NCBI Taxonomy" id="1028801"/>
    <lineage>
        <taxon>Bacteria</taxon>
        <taxon>Pseudomonadati</taxon>
        <taxon>Pseudomonadota</taxon>
        <taxon>Alphaproteobacteria</taxon>
        <taxon>Hyphomicrobiales</taxon>
        <taxon>Rhizobiaceae</taxon>
        <taxon>Rhizobium/Agrobacterium group</taxon>
        <taxon>Neorhizobium</taxon>
    </lineage>
</organism>
<dbReference type="PIRSF" id="PIRSF010244">
    <property type="entry name" value="UCP010244_imp"/>
    <property type="match status" value="1"/>
</dbReference>
<gene>
    <name evidence="3" type="ORF">RG1141_CH08280</name>
</gene>
<protein>
    <submittedName>
        <fullName evidence="3">Putative N-transmembrane anchored protein</fullName>
    </submittedName>
</protein>
<keyword evidence="1" id="KW-1133">Transmembrane helix</keyword>
<reference evidence="4" key="1">
    <citation type="journal article" date="2014" name="BMC Genomics">
        <title>Genome sequencing of two Neorhizobium galegae strains reveals a noeT gene responsible for the unusual acetylation of the nodulation factors.</title>
        <authorList>
            <person name="Osterman J."/>
            <person name="Marsh J."/>
            <person name="Laine P.K."/>
            <person name="Zeng Z."/>
            <person name="Alatalo E."/>
            <person name="Sullivan J.T."/>
            <person name="Young J.P."/>
            <person name="Thomas-Oates J."/>
            <person name="Paulin L."/>
            <person name="Lindstrom K."/>
        </authorList>
    </citation>
    <scope>NUCLEOTIDE SEQUENCE [LARGE SCALE GENOMIC DNA]</scope>
    <source>
        <strain evidence="4">HAMBI 1141</strain>
    </source>
</reference>
<evidence type="ECO:0000259" key="2">
    <source>
        <dbReference type="Pfam" id="PF06863"/>
    </source>
</evidence>
<evidence type="ECO:0000313" key="4">
    <source>
        <dbReference type="Proteomes" id="UP000028186"/>
    </source>
</evidence>
<dbReference type="Proteomes" id="UP000028186">
    <property type="component" value="Chromosome I"/>
</dbReference>
<evidence type="ECO:0000313" key="3">
    <source>
        <dbReference type="EMBL" id="CDN53188.1"/>
    </source>
</evidence>
<name>A0A068T3Y6_NEOGA</name>
<sequence>MSRRLGFRRLRSVSSRAAEPVSRGFALKALLAVITGLIGAALLHLIIVLALPSFSERDAYTRVLAEGEIFRFYRLGEKPDRAGLAKDDPFVDATVCAFDISDGPVRLTAANGGVPFWSLGVYDQSSNEVFSINDRTSAGGVLDVVIASPAQTTALRKALPQAVSQSILVEAKEAAGYAVLRSLVPQPSFAGIVSQFLNQATCAPFEWRSRSRF</sequence>
<dbReference type="InterPro" id="IPR014456">
    <property type="entry name" value="UCP010244_IM"/>
</dbReference>
<dbReference type="PATRIC" id="fig|1028801.3.peg.846"/>
<feature type="transmembrane region" description="Helical" evidence="1">
    <location>
        <begin position="25"/>
        <end position="51"/>
    </location>
</feature>
<dbReference type="InterPro" id="IPR010679">
    <property type="entry name" value="DUF1254"/>
</dbReference>
<keyword evidence="1" id="KW-0472">Membrane</keyword>
<feature type="domain" description="DUF1254" evidence="2">
    <location>
        <begin position="95"/>
        <end position="204"/>
    </location>
</feature>
<dbReference type="AlphaFoldDB" id="A0A068T3Y6"/>
<accession>A0A068T3Y6</accession>
<dbReference type="eggNOG" id="COG5436">
    <property type="taxonomic scope" value="Bacteria"/>
</dbReference>
<proteinExistence type="predicted"/>
<keyword evidence="1 3" id="KW-0812">Transmembrane</keyword>
<dbReference type="KEGG" id="ngl:RG1141_CH08280"/>
<dbReference type="Pfam" id="PF06863">
    <property type="entry name" value="DUF1254"/>
    <property type="match status" value="1"/>
</dbReference>
<dbReference type="EMBL" id="HG938355">
    <property type="protein sequence ID" value="CDN53188.1"/>
    <property type="molecule type" value="Genomic_DNA"/>
</dbReference>
<evidence type="ECO:0000256" key="1">
    <source>
        <dbReference type="SAM" id="Phobius"/>
    </source>
</evidence>